<evidence type="ECO:0000256" key="1">
    <source>
        <dbReference type="SAM" id="Coils"/>
    </source>
</evidence>
<evidence type="ECO:0000256" key="3">
    <source>
        <dbReference type="SAM" id="Phobius"/>
    </source>
</evidence>
<feature type="transmembrane region" description="Helical" evidence="3">
    <location>
        <begin position="107"/>
        <end position="136"/>
    </location>
</feature>
<feature type="region of interest" description="Disordered" evidence="2">
    <location>
        <begin position="69"/>
        <end position="98"/>
    </location>
</feature>
<feature type="compositionally biased region" description="Basic and acidic residues" evidence="2">
    <location>
        <begin position="82"/>
        <end position="97"/>
    </location>
</feature>
<feature type="compositionally biased region" description="Basic and acidic residues" evidence="2">
    <location>
        <begin position="11"/>
        <end position="39"/>
    </location>
</feature>
<keyword evidence="3" id="KW-0812">Transmembrane</keyword>
<dbReference type="InterPro" id="IPR015362">
    <property type="entry name" value="WIBG_mago-bd"/>
</dbReference>
<name>A0ABR0QF77_GOSAR</name>
<accession>A0ABR0QF77</accession>
<comment type="caution">
    <text evidence="5">The sequence shown here is derived from an EMBL/GenBank/DDBJ whole genome shotgun (WGS) entry which is preliminary data.</text>
</comment>
<dbReference type="EMBL" id="JARKNE010000003">
    <property type="protein sequence ID" value="KAK5837692.1"/>
    <property type="molecule type" value="Genomic_DNA"/>
</dbReference>
<feature type="domain" description="WIBG Mago-binding" evidence="4">
    <location>
        <begin position="25"/>
        <end position="51"/>
    </location>
</feature>
<evidence type="ECO:0000313" key="6">
    <source>
        <dbReference type="Proteomes" id="UP001358586"/>
    </source>
</evidence>
<keyword evidence="3" id="KW-0472">Membrane</keyword>
<evidence type="ECO:0000259" key="4">
    <source>
        <dbReference type="SMART" id="SM01273"/>
    </source>
</evidence>
<evidence type="ECO:0000313" key="5">
    <source>
        <dbReference type="EMBL" id="KAK5837692.1"/>
    </source>
</evidence>
<sequence length="262" mass="29104">MASNNGGGEQQSKKTAELGKPLKEGERILEPSRRPDGTLRKPVRIRAGYVPQEEVAIYQSKGALWKKEMASQVGPPGYDPPTDTKLKTKSAKRNERKKEKRVQVPQFLDFLQAFCTSLSLFLLFIGRLVIFVAAALEKGKNSEAVAGDEIKGDGLTEEDLDHGSESIKSLTSQMTDLAVFQNLVSTSPLSNSVDASDAVTPAQDLDKKIRALKKKIRLVEAQQQKTPQQDMKPEQLEKLAKLEGWREELKLLEDKKDEFAAL</sequence>
<dbReference type="SUPFAM" id="SSF101931">
    <property type="entry name" value="Pym (Within the bgcn gene intron protein, WIBG), N-terminal domain"/>
    <property type="match status" value="1"/>
</dbReference>
<keyword evidence="3" id="KW-1133">Transmembrane helix</keyword>
<dbReference type="PANTHER" id="PTHR22959:SF0">
    <property type="entry name" value="PARTNER OF Y14 AND MAGO"/>
    <property type="match status" value="1"/>
</dbReference>
<feature type="region of interest" description="Disordered" evidence="2">
    <location>
        <begin position="1"/>
        <end position="42"/>
    </location>
</feature>
<gene>
    <name evidence="5" type="ORF">PVK06_006419</name>
</gene>
<protein>
    <recommendedName>
        <fullName evidence="4">WIBG Mago-binding domain-containing protein</fullName>
    </recommendedName>
</protein>
<dbReference type="PANTHER" id="PTHR22959">
    <property type="entry name" value="PYM PROTEIN"/>
    <property type="match status" value="1"/>
</dbReference>
<dbReference type="InterPro" id="IPR036348">
    <property type="entry name" value="WIBG_N_sf"/>
</dbReference>
<organism evidence="5 6">
    <name type="scientific">Gossypium arboreum</name>
    <name type="common">Tree cotton</name>
    <name type="synonym">Gossypium nanking</name>
    <dbReference type="NCBI Taxonomy" id="29729"/>
    <lineage>
        <taxon>Eukaryota</taxon>
        <taxon>Viridiplantae</taxon>
        <taxon>Streptophyta</taxon>
        <taxon>Embryophyta</taxon>
        <taxon>Tracheophyta</taxon>
        <taxon>Spermatophyta</taxon>
        <taxon>Magnoliopsida</taxon>
        <taxon>eudicotyledons</taxon>
        <taxon>Gunneridae</taxon>
        <taxon>Pentapetalae</taxon>
        <taxon>rosids</taxon>
        <taxon>malvids</taxon>
        <taxon>Malvales</taxon>
        <taxon>Malvaceae</taxon>
        <taxon>Malvoideae</taxon>
        <taxon>Gossypium</taxon>
    </lineage>
</organism>
<keyword evidence="1" id="KW-0175">Coiled coil</keyword>
<feature type="coiled-coil region" evidence="1">
    <location>
        <begin position="202"/>
        <end position="262"/>
    </location>
</feature>
<dbReference type="Proteomes" id="UP001358586">
    <property type="component" value="Chromosome 3"/>
</dbReference>
<dbReference type="InterPro" id="IPR039333">
    <property type="entry name" value="PYM1"/>
</dbReference>
<dbReference type="Pfam" id="PF09282">
    <property type="entry name" value="Mago-bind"/>
    <property type="match status" value="1"/>
</dbReference>
<reference evidence="5 6" key="1">
    <citation type="submission" date="2023-03" db="EMBL/GenBank/DDBJ databases">
        <title>WGS of Gossypium arboreum.</title>
        <authorList>
            <person name="Yu D."/>
        </authorList>
    </citation>
    <scope>NUCLEOTIDE SEQUENCE [LARGE SCALE GENOMIC DNA]</scope>
    <source>
        <tissue evidence="5">Leaf</tissue>
    </source>
</reference>
<dbReference type="SMART" id="SM01273">
    <property type="entry name" value="Mago-bind"/>
    <property type="match status" value="1"/>
</dbReference>
<keyword evidence="6" id="KW-1185">Reference proteome</keyword>
<proteinExistence type="predicted"/>
<evidence type="ECO:0000256" key="2">
    <source>
        <dbReference type="SAM" id="MobiDB-lite"/>
    </source>
</evidence>